<dbReference type="AlphaFoldDB" id="A0A1H1H5F2"/>
<gene>
    <name evidence="2" type="ORF">SAMN04489765_3827</name>
</gene>
<dbReference type="Proteomes" id="UP000183053">
    <property type="component" value="Unassembled WGS sequence"/>
</dbReference>
<keyword evidence="1" id="KW-0812">Transmembrane</keyword>
<evidence type="ECO:0000313" key="2">
    <source>
        <dbReference type="EMBL" id="SDR20601.1"/>
    </source>
</evidence>
<keyword evidence="1" id="KW-0472">Membrane</keyword>
<dbReference type="EMBL" id="FNLF01000002">
    <property type="protein sequence ID" value="SDR20601.1"/>
    <property type="molecule type" value="Genomic_DNA"/>
</dbReference>
<protein>
    <submittedName>
        <fullName evidence="2">Uncharacterized protein</fullName>
    </submittedName>
</protein>
<sequence length="142" mass="15756">MEDIGIAILVVVLVGLFVWGGIRGQKESKRRAALRPPVPTMEERIVERSRAITYEVFMPAVWPRVEEIHARPDVASMSDSQRTRITDGLMDYYTALMDETVTYRNWLWDAGRRDEATAPAPPAPPPPPEILAAAISAGRSAA</sequence>
<dbReference type="STRING" id="47312.SAMN04489765_3827"/>
<dbReference type="RefSeq" id="WP_139184250.1">
    <property type="nucleotide sequence ID" value="NZ_FNLF01000002.1"/>
</dbReference>
<evidence type="ECO:0000313" key="3">
    <source>
        <dbReference type="Proteomes" id="UP000183053"/>
    </source>
</evidence>
<dbReference type="OrthoDB" id="9937367at2"/>
<reference evidence="3" key="1">
    <citation type="submission" date="2016-10" db="EMBL/GenBank/DDBJ databases">
        <authorList>
            <person name="Varghese N."/>
            <person name="Submissions S."/>
        </authorList>
    </citation>
    <scope>NUCLEOTIDE SEQUENCE [LARGE SCALE GENOMIC DNA]</scope>
    <source>
        <strain evidence="3">DSM 44142</strain>
    </source>
</reference>
<accession>A0A1H1H5F2</accession>
<name>A0A1H1H5F2_9ACTN</name>
<proteinExistence type="predicted"/>
<keyword evidence="1" id="KW-1133">Transmembrane helix</keyword>
<keyword evidence="3" id="KW-1185">Reference proteome</keyword>
<evidence type="ECO:0000256" key="1">
    <source>
        <dbReference type="SAM" id="Phobius"/>
    </source>
</evidence>
<feature type="transmembrane region" description="Helical" evidence="1">
    <location>
        <begin position="6"/>
        <end position="22"/>
    </location>
</feature>
<organism evidence="2 3">
    <name type="scientific">Tsukamurella pulmonis</name>
    <dbReference type="NCBI Taxonomy" id="47312"/>
    <lineage>
        <taxon>Bacteria</taxon>
        <taxon>Bacillati</taxon>
        <taxon>Actinomycetota</taxon>
        <taxon>Actinomycetes</taxon>
        <taxon>Mycobacteriales</taxon>
        <taxon>Tsukamurellaceae</taxon>
        <taxon>Tsukamurella</taxon>
    </lineage>
</organism>